<keyword evidence="8 19" id="KW-0169">Cobalamin biosynthesis</keyword>
<accession>A0A916YYU8</accession>
<feature type="transmembrane region" description="Helical" evidence="19">
    <location>
        <begin position="190"/>
        <end position="209"/>
    </location>
</feature>
<evidence type="ECO:0000256" key="15">
    <source>
        <dbReference type="ARBA" id="ARBA00032605"/>
    </source>
</evidence>
<dbReference type="HAMAP" id="MF_00719">
    <property type="entry name" value="CobS"/>
    <property type="match status" value="1"/>
</dbReference>
<evidence type="ECO:0000256" key="9">
    <source>
        <dbReference type="ARBA" id="ARBA00022679"/>
    </source>
</evidence>
<keyword evidence="12 19" id="KW-1133">Transmembrane helix</keyword>
<dbReference type="GO" id="GO:0008818">
    <property type="term" value="F:cobalamin 5'-phosphate synthase activity"/>
    <property type="evidence" value="ECO:0007669"/>
    <property type="project" value="UniProtKB-UniRule"/>
</dbReference>
<evidence type="ECO:0000256" key="8">
    <source>
        <dbReference type="ARBA" id="ARBA00022573"/>
    </source>
</evidence>
<reference evidence="20" key="1">
    <citation type="journal article" date="2014" name="Int. J. Syst. Evol. Microbiol.">
        <title>Complete genome sequence of Corynebacterium casei LMG S-19264T (=DSM 44701T), isolated from a smear-ripened cheese.</title>
        <authorList>
            <consortium name="US DOE Joint Genome Institute (JGI-PGF)"/>
            <person name="Walter F."/>
            <person name="Albersmeier A."/>
            <person name="Kalinowski J."/>
            <person name="Ruckert C."/>
        </authorList>
    </citation>
    <scope>NUCLEOTIDE SEQUENCE</scope>
    <source>
        <strain evidence="20">CGMCC 1.15178</strain>
    </source>
</reference>
<comment type="catalytic activity">
    <reaction evidence="17 19">
        <text>alpha-ribazole + adenosylcob(III)inamide-GDP = adenosylcob(III)alamin + GMP + H(+)</text>
        <dbReference type="Rhea" id="RHEA:16049"/>
        <dbReference type="ChEBI" id="CHEBI:10329"/>
        <dbReference type="ChEBI" id="CHEBI:15378"/>
        <dbReference type="ChEBI" id="CHEBI:18408"/>
        <dbReference type="ChEBI" id="CHEBI:58115"/>
        <dbReference type="ChEBI" id="CHEBI:60487"/>
        <dbReference type="EC" id="2.7.8.26"/>
    </reaction>
</comment>
<dbReference type="GO" id="GO:0005886">
    <property type="term" value="C:plasma membrane"/>
    <property type="evidence" value="ECO:0007669"/>
    <property type="project" value="UniProtKB-SubCell"/>
</dbReference>
<dbReference type="EC" id="2.7.8.26" evidence="5 19"/>
<feature type="transmembrane region" description="Helical" evidence="19">
    <location>
        <begin position="40"/>
        <end position="61"/>
    </location>
</feature>
<comment type="similarity">
    <text evidence="4 19">Belongs to the CobS family.</text>
</comment>
<keyword evidence="21" id="KW-1185">Reference proteome</keyword>
<dbReference type="RefSeq" id="WP_229750281.1">
    <property type="nucleotide sequence ID" value="NZ_BMHP01000002.1"/>
</dbReference>
<dbReference type="InterPro" id="IPR003805">
    <property type="entry name" value="CobS"/>
</dbReference>
<dbReference type="PANTHER" id="PTHR34148">
    <property type="entry name" value="ADENOSYLCOBINAMIDE-GDP RIBAZOLETRANSFERASE"/>
    <property type="match status" value="1"/>
</dbReference>
<organism evidence="20 21">
    <name type="scientific">Paenibacillus nasutitermitis</name>
    <dbReference type="NCBI Taxonomy" id="1652958"/>
    <lineage>
        <taxon>Bacteria</taxon>
        <taxon>Bacillati</taxon>
        <taxon>Bacillota</taxon>
        <taxon>Bacilli</taxon>
        <taxon>Bacillales</taxon>
        <taxon>Paenibacillaceae</taxon>
        <taxon>Paenibacillus</taxon>
    </lineage>
</organism>
<evidence type="ECO:0000313" key="20">
    <source>
        <dbReference type="EMBL" id="GGD67548.1"/>
    </source>
</evidence>
<evidence type="ECO:0000256" key="19">
    <source>
        <dbReference type="HAMAP-Rule" id="MF_00719"/>
    </source>
</evidence>
<dbReference type="EMBL" id="BMHP01000002">
    <property type="protein sequence ID" value="GGD67548.1"/>
    <property type="molecule type" value="Genomic_DNA"/>
</dbReference>
<feature type="transmembrane region" description="Helical" evidence="19">
    <location>
        <begin position="73"/>
        <end position="94"/>
    </location>
</feature>
<comment type="cofactor">
    <cofactor evidence="1 19">
        <name>Mg(2+)</name>
        <dbReference type="ChEBI" id="CHEBI:18420"/>
    </cofactor>
</comment>
<evidence type="ECO:0000256" key="2">
    <source>
        <dbReference type="ARBA" id="ARBA00004651"/>
    </source>
</evidence>
<evidence type="ECO:0000256" key="1">
    <source>
        <dbReference type="ARBA" id="ARBA00001946"/>
    </source>
</evidence>
<evidence type="ECO:0000256" key="17">
    <source>
        <dbReference type="ARBA" id="ARBA00048623"/>
    </source>
</evidence>
<evidence type="ECO:0000256" key="4">
    <source>
        <dbReference type="ARBA" id="ARBA00010561"/>
    </source>
</evidence>
<evidence type="ECO:0000256" key="7">
    <source>
        <dbReference type="ARBA" id="ARBA00022475"/>
    </source>
</evidence>
<dbReference type="GO" id="GO:0009236">
    <property type="term" value="P:cobalamin biosynthetic process"/>
    <property type="evidence" value="ECO:0007669"/>
    <property type="project" value="UniProtKB-UniRule"/>
</dbReference>
<keyword evidence="10 19" id="KW-0812">Transmembrane</keyword>
<dbReference type="Pfam" id="PF02654">
    <property type="entry name" value="CobS"/>
    <property type="match status" value="1"/>
</dbReference>
<dbReference type="NCBIfam" id="TIGR00317">
    <property type="entry name" value="cobS"/>
    <property type="match status" value="1"/>
</dbReference>
<keyword evidence="11 19" id="KW-0460">Magnesium</keyword>
<proteinExistence type="inferred from homology"/>
<comment type="function">
    <text evidence="14 19">Joins adenosylcobinamide-GDP and alpha-ribazole to generate adenosylcobalamin (Ado-cobalamin). Also synthesizes adenosylcobalamin 5'-phosphate from adenosylcobinamide-GDP and alpha-ribazole 5'-phosphate.</text>
</comment>
<evidence type="ECO:0000256" key="5">
    <source>
        <dbReference type="ARBA" id="ARBA00013200"/>
    </source>
</evidence>
<comment type="caution">
    <text evidence="20">The sequence shown here is derived from an EMBL/GenBank/DDBJ whole genome shotgun (WGS) entry which is preliminary data.</text>
</comment>
<evidence type="ECO:0000256" key="6">
    <source>
        <dbReference type="ARBA" id="ARBA00015850"/>
    </source>
</evidence>
<feature type="transmembrane region" description="Helical" evidence="19">
    <location>
        <begin position="150"/>
        <end position="169"/>
    </location>
</feature>
<keyword evidence="13 19" id="KW-0472">Membrane</keyword>
<keyword evidence="7 19" id="KW-1003">Cell membrane</keyword>
<dbReference type="AlphaFoldDB" id="A0A916YYU8"/>
<dbReference type="Proteomes" id="UP000612456">
    <property type="component" value="Unassembled WGS sequence"/>
</dbReference>
<dbReference type="PANTHER" id="PTHR34148:SF1">
    <property type="entry name" value="ADENOSYLCOBINAMIDE-GDP RIBAZOLETRANSFERASE"/>
    <property type="match status" value="1"/>
</dbReference>
<name>A0A916YYU8_9BACL</name>
<feature type="transmembrane region" description="Helical" evidence="19">
    <location>
        <begin position="249"/>
        <end position="267"/>
    </location>
</feature>
<evidence type="ECO:0000256" key="13">
    <source>
        <dbReference type="ARBA" id="ARBA00023136"/>
    </source>
</evidence>
<evidence type="ECO:0000256" key="10">
    <source>
        <dbReference type="ARBA" id="ARBA00022692"/>
    </source>
</evidence>
<feature type="transmembrane region" description="Helical" evidence="19">
    <location>
        <begin position="115"/>
        <end position="138"/>
    </location>
</feature>
<comment type="pathway">
    <text evidence="3 19">Cofactor biosynthesis; adenosylcobalamin biosynthesis; adenosylcobalamin from cob(II)yrinate a,c-diamide: step 7/7.</text>
</comment>
<comment type="catalytic activity">
    <reaction evidence="18 19">
        <text>alpha-ribazole 5'-phosphate + adenosylcob(III)inamide-GDP = adenosylcob(III)alamin 5'-phosphate + GMP + H(+)</text>
        <dbReference type="Rhea" id="RHEA:23560"/>
        <dbReference type="ChEBI" id="CHEBI:15378"/>
        <dbReference type="ChEBI" id="CHEBI:57918"/>
        <dbReference type="ChEBI" id="CHEBI:58115"/>
        <dbReference type="ChEBI" id="CHEBI:60487"/>
        <dbReference type="ChEBI" id="CHEBI:60493"/>
        <dbReference type="EC" id="2.7.8.26"/>
    </reaction>
</comment>
<feature type="transmembrane region" description="Helical" evidence="19">
    <location>
        <begin position="215"/>
        <end position="237"/>
    </location>
</feature>
<evidence type="ECO:0000313" key="21">
    <source>
        <dbReference type="Proteomes" id="UP000612456"/>
    </source>
</evidence>
<gene>
    <name evidence="19 20" type="primary">cobS</name>
    <name evidence="20" type="ORF">GCM10010911_26670</name>
</gene>
<reference evidence="20" key="2">
    <citation type="submission" date="2020-09" db="EMBL/GenBank/DDBJ databases">
        <authorList>
            <person name="Sun Q."/>
            <person name="Zhou Y."/>
        </authorList>
    </citation>
    <scope>NUCLEOTIDE SEQUENCE</scope>
    <source>
        <strain evidence="20">CGMCC 1.15178</strain>
    </source>
</reference>
<evidence type="ECO:0000256" key="14">
    <source>
        <dbReference type="ARBA" id="ARBA00025228"/>
    </source>
</evidence>
<evidence type="ECO:0000256" key="18">
    <source>
        <dbReference type="ARBA" id="ARBA00049504"/>
    </source>
</evidence>
<sequence length="268" mass="28931">MVRHSLKTQLQAAGAAFQFMTRLPVPLEIPFTPAVLAKSVVYYPLVGAVIGGIAGAAGWFLSLWVPVLPSSVLILLIWTVLSGALHLDGLMDTADGVLSYRSREKMLEIMKDSRVGAMGVIAVIILMLLKFSTLAALLESEGRWTDAVPLMVMACGWSRLWVVVSMVGWPFARPGEGLAILFSKVRRSQVSVTVVVQLTLAAAAGMAWGLSLPELGLIVLVQGALTLLCGMLLSRYFTRRLGGLTGDTYGALIEILECMLLFSLLWLI</sequence>
<protein>
    <recommendedName>
        <fullName evidence="6 19">Adenosylcobinamide-GDP ribazoletransferase</fullName>
        <ecNumber evidence="5 19">2.7.8.26</ecNumber>
    </recommendedName>
    <alternativeName>
        <fullName evidence="16 19">Cobalamin synthase</fullName>
    </alternativeName>
    <alternativeName>
        <fullName evidence="15 19">Cobalamin-5'-phosphate synthase</fullName>
    </alternativeName>
</protein>
<dbReference type="GO" id="GO:0051073">
    <property type="term" value="F:adenosylcobinamide-GDP ribazoletransferase activity"/>
    <property type="evidence" value="ECO:0007669"/>
    <property type="project" value="UniProtKB-UniRule"/>
</dbReference>
<evidence type="ECO:0000256" key="12">
    <source>
        <dbReference type="ARBA" id="ARBA00022989"/>
    </source>
</evidence>
<comment type="subcellular location">
    <subcellularLocation>
        <location evidence="2 19">Cell membrane</location>
        <topology evidence="2 19">Multi-pass membrane protein</topology>
    </subcellularLocation>
</comment>
<evidence type="ECO:0000256" key="16">
    <source>
        <dbReference type="ARBA" id="ARBA00032853"/>
    </source>
</evidence>
<evidence type="ECO:0000256" key="3">
    <source>
        <dbReference type="ARBA" id="ARBA00004663"/>
    </source>
</evidence>
<evidence type="ECO:0000256" key="11">
    <source>
        <dbReference type="ARBA" id="ARBA00022842"/>
    </source>
</evidence>
<keyword evidence="9 19" id="KW-0808">Transferase</keyword>